<dbReference type="RefSeq" id="WP_207989172.1">
    <property type="nucleotide sequence ID" value="NZ_CP071794.1"/>
</dbReference>
<proteinExistence type="predicted"/>
<organism evidence="1 2">
    <name type="scientific">Parasphingorhabdus cellanae</name>
    <dbReference type="NCBI Taxonomy" id="2806553"/>
    <lineage>
        <taxon>Bacteria</taxon>
        <taxon>Pseudomonadati</taxon>
        <taxon>Pseudomonadota</taxon>
        <taxon>Alphaproteobacteria</taxon>
        <taxon>Sphingomonadales</taxon>
        <taxon>Sphingomonadaceae</taxon>
        <taxon>Parasphingorhabdus</taxon>
    </lineage>
</organism>
<evidence type="ECO:0000313" key="1">
    <source>
        <dbReference type="EMBL" id="QTD57013.1"/>
    </source>
</evidence>
<dbReference type="Proteomes" id="UP000663923">
    <property type="component" value="Chromosome"/>
</dbReference>
<sequence length="72" mass="7877">MAEMDKVTNGYRADIEAARAAGKTPASCPPPKGKGKLNGKEFLAHLKTIPVARQNMEVKTAFHGFMKKKYPC</sequence>
<protein>
    <submittedName>
        <fullName evidence="1">Uncharacterized protein</fullName>
    </submittedName>
</protein>
<evidence type="ECO:0000313" key="2">
    <source>
        <dbReference type="Proteomes" id="UP000663923"/>
    </source>
</evidence>
<reference evidence="1 2" key="1">
    <citation type="submission" date="2021-03" db="EMBL/GenBank/DDBJ databases">
        <title>Complete genome of Parasphingorhabdus_sp.JHSY0214.</title>
        <authorList>
            <person name="Yoo J.H."/>
            <person name="Bae J.W."/>
        </authorList>
    </citation>
    <scope>NUCLEOTIDE SEQUENCE [LARGE SCALE GENOMIC DNA]</scope>
    <source>
        <strain evidence="1 2">JHSY0214</strain>
    </source>
</reference>
<gene>
    <name evidence="1" type="ORF">J4G78_05455</name>
</gene>
<dbReference type="EMBL" id="CP071794">
    <property type="protein sequence ID" value="QTD57013.1"/>
    <property type="molecule type" value="Genomic_DNA"/>
</dbReference>
<keyword evidence="2" id="KW-1185">Reference proteome</keyword>
<accession>A0ABX7TA34</accession>
<name>A0ABX7TA34_9SPHN</name>